<evidence type="ECO:0000313" key="2">
    <source>
        <dbReference type="EMBL" id="MQY11010.1"/>
    </source>
</evidence>
<reference evidence="2 3" key="1">
    <citation type="submission" date="2019-10" db="EMBL/GenBank/DDBJ databases">
        <title>Streptomyces smaragdinus sp. nov. and Streptomyces fabii sp. nov., isolated from the gut of fungus growing-termite Macrotermes natalensis.</title>
        <authorList>
            <person name="Schwitalla J."/>
            <person name="Benndorf R."/>
            <person name="Martin K."/>
            <person name="De Beer W."/>
            <person name="Kaster A.-K."/>
            <person name="Vollmers J."/>
            <person name="Poulsen M."/>
            <person name="Beemelmanns C."/>
        </authorList>
    </citation>
    <scope>NUCLEOTIDE SEQUENCE [LARGE SCALE GENOMIC DNA]</scope>
    <source>
        <strain evidence="2 3">RB5</strain>
    </source>
</reference>
<gene>
    <name evidence="2" type="ORF">SRB5_11240</name>
</gene>
<accession>A0A7K0CC38</accession>
<evidence type="ECO:0000256" key="1">
    <source>
        <dbReference type="SAM" id="SignalP"/>
    </source>
</evidence>
<dbReference type="RefSeq" id="WP_153450284.1">
    <property type="nucleotide sequence ID" value="NZ_WEGJ01000002.1"/>
</dbReference>
<name>A0A7K0CC38_9ACTN</name>
<dbReference type="OrthoDB" id="4188852at2"/>
<keyword evidence="1" id="KW-0732">Signal</keyword>
<keyword evidence="3" id="KW-1185">Reference proteome</keyword>
<feature type="chain" id="PRO_5029904562" evidence="1">
    <location>
        <begin position="28"/>
        <end position="156"/>
    </location>
</feature>
<dbReference type="AlphaFoldDB" id="A0A7K0CC38"/>
<dbReference type="EMBL" id="WEGJ01000002">
    <property type="protein sequence ID" value="MQY11010.1"/>
    <property type="molecule type" value="Genomic_DNA"/>
</dbReference>
<comment type="caution">
    <text evidence="2">The sequence shown here is derived from an EMBL/GenBank/DDBJ whole genome shotgun (WGS) entry which is preliminary data.</text>
</comment>
<dbReference type="Proteomes" id="UP000466345">
    <property type="component" value="Unassembled WGS sequence"/>
</dbReference>
<feature type="signal peptide" evidence="1">
    <location>
        <begin position="1"/>
        <end position="27"/>
    </location>
</feature>
<proteinExistence type="predicted"/>
<protein>
    <submittedName>
        <fullName evidence="2">Uncharacterized protein</fullName>
    </submittedName>
</protein>
<organism evidence="2 3">
    <name type="scientific">Streptomyces smaragdinus</name>
    <dbReference type="NCBI Taxonomy" id="2585196"/>
    <lineage>
        <taxon>Bacteria</taxon>
        <taxon>Bacillati</taxon>
        <taxon>Actinomycetota</taxon>
        <taxon>Actinomycetes</taxon>
        <taxon>Kitasatosporales</taxon>
        <taxon>Streptomycetaceae</taxon>
        <taxon>Streptomyces</taxon>
    </lineage>
</organism>
<sequence length="156" mass="16550">MHTRTSRKSVAGTMALGLTAALGIAVAAPGTAVADTGDRTQTTTCESLWVNDKNGATHARLRNCTVTWGKNIYDGSYWQTVRFELLDAATDGVCAKSNVIQSPAGTYAQASECNGVWTKKTASFNGRATNFFIRIGYGANSSYGHVYTNEAPPAGF</sequence>
<evidence type="ECO:0000313" key="3">
    <source>
        <dbReference type="Proteomes" id="UP000466345"/>
    </source>
</evidence>